<keyword evidence="3" id="KW-1185">Reference proteome</keyword>
<protein>
    <submittedName>
        <fullName evidence="2">Uncharacterized protein</fullName>
    </submittedName>
</protein>
<dbReference type="AlphaFoldDB" id="A0A158D384"/>
<evidence type="ECO:0000313" key="3">
    <source>
        <dbReference type="Proteomes" id="UP000054596"/>
    </source>
</evidence>
<dbReference type="STRING" id="1777143.AWB82_06221"/>
<evidence type="ECO:0000256" key="1">
    <source>
        <dbReference type="SAM" id="MobiDB-lite"/>
    </source>
</evidence>
<dbReference type="EMBL" id="FCOJ02000068">
    <property type="protein sequence ID" value="SAK88963.1"/>
    <property type="molecule type" value="Genomic_DNA"/>
</dbReference>
<gene>
    <name evidence="2" type="ORF">AWB82_06221</name>
</gene>
<name>A0A158D384_9BURK</name>
<dbReference type="RefSeq" id="WP_086973153.1">
    <property type="nucleotide sequence ID" value="NZ_FCOJ02000068.1"/>
</dbReference>
<proteinExistence type="predicted"/>
<accession>A0A158D384</accession>
<sequence>MTGATAKVIARAVPVMRVDELLEDSDFLADVLGAARDASGAFWPMLKLPYRLTKTPARVRAVPGAPQPVRRAAPAPARAPAPEDRPA</sequence>
<dbReference type="Proteomes" id="UP000054596">
    <property type="component" value="Unassembled WGS sequence"/>
</dbReference>
<evidence type="ECO:0000313" key="2">
    <source>
        <dbReference type="EMBL" id="SAK88963.1"/>
    </source>
</evidence>
<feature type="compositionally biased region" description="Low complexity" evidence="1">
    <location>
        <begin position="62"/>
        <end position="80"/>
    </location>
</feature>
<comment type="caution">
    <text evidence="2">The sequence shown here is derived from an EMBL/GenBank/DDBJ whole genome shotgun (WGS) entry which is preliminary data.</text>
</comment>
<feature type="region of interest" description="Disordered" evidence="1">
    <location>
        <begin position="62"/>
        <end position="87"/>
    </location>
</feature>
<reference evidence="2" key="1">
    <citation type="submission" date="2016-01" db="EMBL/GenBank/DDBJ databases">
        <authorList>
            <person name="Peeters C."/>
        </authorList>
    </citation>
    <scope>NUCLEOTIDE SEQUENCE [LARGE SCALE GENOMIC DNA]</scope>
    <source>
        <strain evidence="2">LMG 29325</strain>
    </source>
</reference>
<organism evidence="2 3">
    <name type="scientific">Caballeronia glebae</name>
    <dbReference type="NCBI Taxonomy" id="1777143"/>
    <lineage>
        <taxon>Bacteria</taxon>
        <taxon>Pseudomonadati</taxon>
        <taxon>Pseudomonadota</taxon>
        <taxon>Betaproteobacteria</taxon>
        <taxon>Burkholderiales</taxon>
        <taxon>Burkholderiaceae</taxon>
        <taxon>Caballeronia</taxon>
    </lineage>
</organism>